<comment type="caution">
    <text evidence="2">The sequence shown here is derived from an EMBL/GenBank/DDBJ whole genome shotgun (WGS) entry which is preliminary data.</text>
</comment>
<gene>
    <name evidence="2" type="ORF">BEN47_17775</name>
</gene>
<sequence>MGSQEELTTIRMVVIFNQKLSSEPEHLFAVIILFMLAAPSEKISLQGIALLFGKIAILVAIARPEH</sequence>
<dbReference type="AlphaFoldDB" id="A0A1G1SX35"/>
<protein>
    <submittedName>
        <fullName evidence="2">Uncharacterized protein</fullName>
    </submittedName>
</protein>
<evidence type="ECO:0000313" key="3">
    <source>
        <dbReference type="Proteomes" id="UP000176294"/>
    </source>
</evidence>
<proteinExistence type="predicted"/>
<dbReference type="Proteomes" id="UP000176294">
    <property type="component" value="Unassembled WGS sequence"/>
</dbReference>
<organism evidence="2 3">
    <name type="scientific">Hymenobacter lapidarius</name>
    <dbReference type="NCBI Taxonomy" id="1908237"/>
    <lineage>
        <taxon>Bacteria</taxon>
        <taxon>Pseudomonadati</taxon>
        <taxon>Bacteroidota</taxon>
        <taxon>Cytophagia</taxon>
        <taxon>Cytophagales</taxon>
        <taxon>Hymenobacteraceae</taxon>
        <taxon>Hymenobacter</taxon>
    </lineage>
</organism>
<feature type="transmembrane region" description="Helical" evidence="1">
    <location>
        <begin position="43"/>
        <end position="62"/>
    </location>
</feature>
<reference evidence="2 3" key="1">
    <citation type="submission" date="2016-08" db="EMBL/GenBank/DDBJ databases">
        <title>Hymenobacter coccineus sp. nov., Hymenobacter lapidarius sp. nov. and Hymenobacter glacialis sp. nov., isolated from Antarctic soil.</title>
        <authorList>
            <person name="Sedlacek I."/>
            <person name="Kralova S."/>
            <person name="Kyrova K."/>
            <person name="Maslanova I."/>
            <person name="Stankova E."/>
            <person name="Vrbovska V."/>
            <person name="Nemec M."/>
            <person name="Bartak M."/>
            <person name="Svec P."/>
            <person name="Busse H.-J."/>
            <person name="Pantucek R."/>
        </authorList>
    </citation>
    <scope>NUCLEOTIDE SEQUENCE [LARGE SCALE GENOMIC DNA]</scope>
    <source>
        <strain evidence="2 3">CCM 8643</strain>
    </source>
</reference>
<keyword evidence="1" id="KW-0812">Transmembrane</keyword>
<keyword evidence="1" id="KW-1133">Transmembrane helix</keyword>
<evidence type="ECO:0000256" key="1">
    <source>
        <dbReference type="SAM" id="Phobius"/>
    </source>
</evidence>
<name>A0A1G1SX35_9BACT</name>
<accession>A0A1G1SX35</accession>
<dbReference type="EMBL" id="MDZB01000134">
    <property type="protein sequence ID" value="OGX83187.1"/>
    <property type="molecule type" value="Genomic_DNA"/>
</dbReference>
<keyword evidence="1" id="KW-0472">Membrane</keyword>
<evidence type="ECO:0000313" key="2">
    <source>
        <dbReference type="EMBL" id="OGX83187.1"/>
    </source>
</evidence>
<keyword evidence="3" id="KW-1185">Reference proteome</keyword>